<name>A0A1H6EW23_9ACTN</name>
<keyword evidence="1" id="KW-0813">Transport</keyword>
<keyword evidence="7" id="KW-1185">Reference proteome</keyword>
<dbReference type="GO" id="GO:0016887">
    <property type="term" value="F:ATP hydrolysis activity"/>
    <property type="evidence" value="ECO:0007669"/>
    <property type="project" value="InterPro"/>
</dbReference>
<dbReference type="PROSITE" id="PS50893">
    <property type="entry name" value="ABC_TRANSPORTER_2"/>
    <property type="match status" value="1"/>
</dbReference>
<evidence type="ECO:0000313" key="6">
    <source>
        <dbReference type="EMBL" id="SEH02038.1"/>
    </source>
</evidence>
<evidence type="ECO:0000256" key="3">
    <source>
        <dbReference type="ARBA" id="ARBA00022840"/>
    </source>
</evidence>
<dbReference type="InterPro" id="IPR047748">
    <property type="entry name" value="AztA-like"/>
</dbReference>
<reference evidence="6 7" key="1">
    <citation type="submission" date="2016-10" db="EMBL/GenBank/DDBJ databases">
        <authorList>
            <person name="de Groot N.N."/>
        </authorList>
    </citation>
    <scope>NUCLEOTIDE SEQUENCE [LARGE SCALE GENOMIC DNA]</scope>
    <source>
        <strain evidence="6 7">CGMCC 4.7037</strain>
    </source>
</reference>
<keyword evidence="4" id="KW-1278">Translocase</keyword>
<gene>
    <name evidence="6" type="ORF">SAMN05444920_12394</name>
</gene>
<dbReference type="PANTHER" id="PTHR42794">
    <property type="entry name" value="HEMIN IMPORT ATP-BINDING PROTEIN HMUV"/>
    <property type="match status" value="1"/>
</dbReference>
<dbReference type="SMART" id="SM00382">
    <property type="entry name" value="AAA"/>
    <property type="match status" value="1"/>
</dbReference>
<dbReference type="PROSITE" id="PS00211">
    <property type="entry name" value="ABC_TRANSPORTER_1"/>
    <property type="match status" value="1"/>
</dbReference>
<keyword evidence="3 6" id="KW-0067">ATP-binding</keyword>
<proteinExistence type="predicted"/>
<dbReference type="PANTHER" id="PTHR42794:SF1">
    <property type="entry name" value="HEMIN IMPORT ATP-BINDING PROTEIN HMUV"/>
    <property type="match status" value="1"/>
</dbReference>
<dbReference type="InterPro" id="IPR003593">
    <property type="entry name" value="AAA+_ATPase"/>
</dbReference>
<dbReference type="SUPFAM" id="SSF52540">
    <property type="entry name" value="P-loop containing nucleoside triphosphate hydrolases"/>
    <property type="match status" value="1"/>
</dbReference>
<dbReference type="Pfam" id="PF00005">
    <property type="entry name" value="ABC_tran"/>
    <property type="match status" value="1"/>
</dbReference>
<organism evidence="6 7">
    <name type="scientific">Nonomuraea solani</name>
    <dbReference type="NCBI Taxonomy" id="1144553"/>
    <lineage>
        <taxon>Bacteria</taxon>
        <taxon>Bacillati</taxon>
        <taxon>Actinomycetota</taxon>
        <taxon>Actinomycetes</taxon>
        <taxon>Streptosporangiales</taxon>
        <taxon>Streptosporangiaceae</taxon>
        <taxon>Nonomuraea</taxon>
    </lineage>
</organism>
<dbReference type="OrthoDB" id="5296765at2"/>
<dbReference type="InterPro" id="IPR003439">
    <property type="entry name" value="ABC_transporter-like_ATP-bd"/>
</dbReference>
<dbReference type="Gene3D" id="3.40.50.300">
    <property type="entry name" value="P-loop containing nucleotide triphosphate hydrolases"/>
    <property type="match status" value="1"/>
</dbReference>
<evidence type="ECO:0000259" key="5">
    <source>
        <dbReference type="PROSITE" id="PS50893"/>
    </source>
</evidence>
<accession>A0A1H6EW23</accession>
<evidence type="ECO:0000256" key="2">
    <source>
        <dbReference type="ARBA" id="ARBA00022741"/>
    </source>
</evidence>
<dbReference type="RefSeq" id="WP_103963109.1">
    <property type="nucleotide sequence ID" value="NZ_FNVT01000023.1"/>
</dbReference>
<dbReference type="GO" id="GO:0005524">
    <property type="term" value="F:ATP binding"/>
    <property type="evidence" value="ECO:0007669"/>
    <property type="project" value="UniProtKB-KW"/>
</dbReference>
<evidence type="ECO:0000256" key="1">
    <source>
        <dbReference type="ARBA" id="ARBA00022448"/>
    </source>
</evidence>
<dbReference type="InterPro" id="IPR027417">
    <property type="entry name" value="P-loop_NTPase"/>
</dbReference>
<feature type="domain" description="ABC transporter" evidence="5">
    <location>
        <begin position="7"/>
        <end position="232"/>
    </location>
</feature>
<protein>
    <submittedName>
        <fullName evidence="6">Zinc/manganese transport system ATP-binding protein</fullName>
    </submittedName>
</protein>
<dbReference type="Proteomes" id="UP000236732">
    <property type="component" value="Unassembled WGS sequence"/>
</dbReference>
<keyword evidence="2" id="KW-0547">Nucleotide-binding</keyword>
<evidence type="ECO:0000256" key="4">
    <source>
        <dbReference type="ARBA" id="ARBA00022967"/>
    </source>
</evidence>
<dbReference type="InterPro" id="IPR017871">
    <property type="entry name" value="ABC_transporter-like_CS"/>
</dbReference>
<evidence type="ECO:0000313" key="7">
    <source>
        <dbReference type="Proteomes" id="UP000236732"/>
    </source>
</evidence>
<dbReference type="AlphaFoldDB" id="A0A1H6EW23"/>
<dbReference type="EMBL" id="FNVT01000023">
    <property type="protein sequence ID" value="SEH02038.1"/>
    <property type="molecule type" value="Genomic_DNA"/>
</dbReference>
<sequence length="238" mass="24953">MHGTDGVVISDVTAGYGSRTVLYGITARLPRSGVTAVVGPNGSGKSTLLGVLAGVVRPSRGTIDHANPGRPAFVVQRDAVSDSLPMTVRDTVAMGRWVLRGPWRRLTALDHSVIDACLAALDVSDLAGRQLSTLSGGQRQRVLVAQGLAQESGLLLLDEPTTGLDMSAREHISGALDRERARGVTVVHTTHDLELALRADHCLLLEDGRLLAEGPPGSVLTSQALGQVFHGLSSVPNL</sequence>
<dbReference type="NCBIfam" id="NF040873">
    <property type="entry name" value="AztA"/>
    <property type="match status" value="1"/>
</dbReference>